<keyword evidence="6 9" id="KW-0472">Membrane</keyword>
<evidence type="ECO:0000259" key="11">
    <source>
        <dbReference type="Pfam" id="PF00060"/>
    </source>
</evidence>
<dbReference type="Pfam" id="PF00060">
    <property type="entry name" value="Lig_chan"/>
    <property type="match status" value="1"/>
</dbReference>
<keyword evidence="7" id="KW-0675">Receptor</keyword>
<evidence type="ECO:0000256" key="6">
    <source>
        <dbReference type="ARBA" id="ARBA00023136"/>
    </source>
</evidence>
<name>A0A6L2PD81_COPFO</name>
<evidence type="ECO:0000256" key="2">
    <source>
        <dbReference type="ARBA" id="ARBA00008685"/>
    </source>
</evidence>
<feature type="chain" id="PRO_5026746793" description="Ionotropic glutamate receptor C-terminal domain-containing protein" evidence="10">
    <location>
        <begin position="18"/>
        <end position="668"/>
    </location>
</feature>
<dbReference type="AlphaFoldDB" id="A0A6L2PD81"/>
<accession>A0A6L2PD81</accession>
<dbReference type="OrthoDB" id="6506757at2759"/>
<evidence type="ECO:0000256" key="5">
    <source>
        <dbReference type="ARBA" id="ARBA00022989"/>
    </source>
</evidence>
<dbReference type="InParanoid" id="A0A6L2PD81"/>
<evidence type="ECO:0000313" key="12">
    <source>
        <dbReference type="EMBL" id="GFG30523.1"/>
    </source>
</evidence>
<dbReference type="InterPro" id="IPR001320">
    <property type="entry name" value="Iontro_rcpt_C"/>
</dbReference>
<dbReference type="EMBL" id="BLKM01007413">
    <property type="protein sequence ID" value="GFG30523.1"/>
    <property type="molecule type" value="Genomic_DNA"/>
</dbReference>
<protein>
    <recommendedName>
        <fullName evidence="11">Ionotropic glutamate receptor C-terminal domain-containing protein</fullName>
    </recommendedName>
</protein>
<comment type="subcellular location">
    <subcellularLocation>
        <location evidence="1">Cell membrane</location>
        <topology evidence="1">Multi-pass membrane protein</topology>
    </subcellularLocation>
</comment>
<evidence type="ECO:0000256" key="8">
    <source>
        <dbReference type="ARBA" id="ARBA00023180"/>
    </source>
</evidence>
<feature type="signal peptide" evidence="10">
    <location>
        <begin position="1"/>
        <end position="17"/>
    </location>
</feature>
<dbReference type="PANTHER" id="PTHR42643">
    <property type="entry name" value="IONOTROPIC RECEPTOR 20A-RELATED"/>
    <property type="match status" value="1"/>
</dbReference>
<reference evidence="13" key="1">
    <citation type="submission" date="2020-01" db="EMBL/GenBank/DDBJ databases">
        <title>Draft genome sequence of the Termite Coptotermes fromosanus.</title>
        <authorList>
            <person name="Itakura S."/>
            <person name="Yosikawa Y."/>
            <person name="Umezawa K."/>
        </authorList>
    </citation>
    <scope>NUCLEOTIDE SEQUENCE [LARGE SCALE GENOMIC DNA]</scope>
</reference>
<dbReference type="Gene3D" id="1.10.287.70">
    <property type="match status" value="1"/>
</dbReference>
<dbReference type="GO" id="GO:0015276">
    <property type="term" value="F:ligand-gated monoatomic ion channel activity"/>
    <property type="evidence" value="ECO:0007669"/>
    <property type="project" value="InterPro"/>
</dbReference>
<keyword evidence="10" id="KW-0732">Signal</keyword>
<evidence type="ECO:0000256" key="7">
    <source>
        <dbReference type="ARBA" id="ARBA00023170"/>
    </source>
</evidence>
<feature type="transmembrane region" description="Helical" evidence="9">
    <location>
        <begin position="370"/>
        <end position="394"/>
    </location>
</feature>
<keyword evidence="8" id="KW-0325">Glycoprotein</keyword>
<organism evidence="12 13">
    <name type="scientific">Coptotermes formosanus</name>
    <name type="common">Formosan subterranean termite</name>
    <dbReference type="NCBI Taxonomy" id="36987"/>
    <lineage>
        <taxon>Eukaryota</taxon>
        <taxon>Metazoa</taxon>
        <taxon>Ecdysozoa</taxon>
        <taxon>Arthropoda</taxon>
        <taxon>Hexapoda</taxon>
        <taxon>Insecta</taxon>
        <taxon>Pterygota</taxon>
        <taxon>Neoptera</taxon>
        <taxon>Polyneoptera</taxon>
        <taxon>Dictyoptera</taxon>
        <taxon>Blattodea</taxon>
        <taxon>Blattoidea</taxon>
        <taxon>Termitoidae</taxon>
        <taxon>Rhinotermitidae</taxon>
        <taxon>Coptotermes</taxon>
    </lineage>
</organism>
<dbReference type="InterPro" id="IPR052192">
    <property type="entry name" value="Insect_Ionotropic_Sensory_Rcpt"/>
</dbReference>
<evidence type="ECO:0000256" key="9">
    <source>
        <dbReference type="SAM" id="Phobius"/>
    </source>
</evidence>
<dbReference type="PANTHER" id="PTHR42643:SF24">
    <property type="entry name" value="IONOTROPIC RECEPTOR 60A"/>
    <property type="match status" value="1"/>
</dbReference>
<keyword evidence="5 9" id="KW-1133">Transmembrane helix</keyword>
<evidence type="ECO:0000256" key="4">
    <source>
        <dbReference type="ARBA" id="ARBA00022692"/>
    </source>
</evidence>
<keyword evidence="13" id="KW-1185">Reference proteome</keyword>
<dbReference type="GO" id="GO:0050906">
    <property type="term" value="P:detection of stimulus involved in sensory perception"/>
    <property type="evidence" value="ECO:0007669"/>
    <property type="project" value="UniProtKB-ARBA"/>
</dbReference>
<feature type="domain" description="Ionotropic glutamate receptor C-terminal" evidence="11">
    <location>
        <begin position="373"/>
        <end position="641"/>
    </location>
</feature>
<keyword evidence="4 9" id="KW-0812">Transmembrane</keyword>
<sequence>MMIKCVIMFATLQIVSLSLISLPVSRDFHFMSCLRTVLRKHVPQGTNLVVSFPAYTNDTMLTSFRTDTLQVVDAVLQNINKETRWQLHVHQLDTKHPDGWPLILPYKPDIYVILLGPEKESDKLVKFLVSQLNVFSSPIPFSPSARFIFIVTGYCANIAQFLRWVIVNIWVNFKIANLIVMIPRPDSDRRGINEDMNGLVETKSIDIYSWFPYEGNSCADNFSAVLMDQCRSETFDTFLHNVSLYPNKIPRKFAGCPCSAFVAVVSPYVMLTDNYTDSAGRTVGMFSGIDVEFINLVAEALNLTLNYSLCGAQCGDRERPLPIEVIAGFRPLNSIALELRDVTIPYAFDALTWFVPCPKSAMKMERILSVFNASVWITMLPVFVLTALVFWSSAKRSLGTVIKESYGYRTVLHCLYNVWCVFLSVSVPEMPRTFKVRALFCLFVWYSFAMSTIFQSFFISFLVSPGYLPRISSFDDLNRSGLKYGSLDGMDKFLRDAEYVEHDRLNLDRVECPDEEKCLERVFTEGDIIFVAPKFLGQYIASRVSRTLEQNNMCFLDETVFSSNCVLLLPKGHPVLDRFNVVIRHSLEAGLGDKYWSDLTFNLTLQNMRKPEASDCQACSNMYFVFSLTHLKVVFLVLGFGHILGVTAFVAELICKWLSKGRTATVKS</sequence>
<dbReference type="GO" id="GO:0005886">
    <property type="term" value="C:plasma membrane"/>
    <property type="evidence" value="ECO:0007669"/>
    <property type="project" value="UniProtKB-SubCell"/>
</dbReference>
<feature type="transmembrane region" description="Helical" evidence="9">
    <location>
        <begin position="406"/>
        <end position="427"/>
    </location>
</feature>
<comment type="similarity">
    <text evidence="2">Belongs to the glutamate-gated ion channel (TC 1.A.10.1) family.</text>
</comment>
<proteinExistence type="inferred from homology"/>
<evidence type="ECO:0000313" key="13">
    <source>
        <dbReference type="Proteomes" id="UP000502823"/>
    </source>
</evidence>
<evidence type="ECO:0000256" key="3">
    <source>
        <dbReference type="ARBA" id="ARBA00022475"/>
    </source>
</evidence>
<feature type="transmembrane region" description="Helical" evidence="9">
    <location>
        <begin position="633"/>
        <end position="655"/>
    </location>
</feature>
<dbReference type="SUPFAM" id="SSF53850">
    <property type="entry name" value="Periplasmic binding protein-like II"/>
    <property type="match status" value="1"/>
</dbReference>
<evidence type="ECO:0000256" key="1">
    <source>
        <dbReference type="ARBA" id="ARBA00004651"/>
    </source>
</evidence>
<dbReference type="Proteomes" id="UP000502823">
    <property type="component" value="Unassembled WGS sequence"/>
</dbReference>
<keyword evidence="3" id="KW-1003">Cell membrane</keyword>
<gene>
    <name evidence="12" type="ORF">Cfor_07909</name>
</gene>
<evidence type="ECO:0000256" key="10">
    <source>
        <dbReference type="SAM" id="SignalP"/>
    </source>
</evidence>
<feature type="transmembrane region" description="Helical" evidence="9">
    <location>
        <begin position="439"/>
        <end position="463"/>
    </location>
</feature>
<comment type="caution">
    <text evidence="12">The sequence shown here is derived from an EMBL/GenBank/DDBJ whole genome shotgun (WGS) entry which is preliminary data.</text>
</comment>